<organism evidence="2 3">
    <name type="scientific">Rubritalea halochordaticola</name>
    <dbReference type="NCBI Taxonomy" id="714537"/>
    <lineage>
        <taxon>Bacteria</taxon>
        <taxon>Pseudomonadati</taxon>
        <taxon>Verrucomicrobiota</taxon>
        <taxon>Verrucomicrobiia</taxon>
        <taxon>Verrucomicrobiales</taxon>
        <taxon>Rubritaleaceae</taxon>
        <taxon>Rubritalea</taxon>
    </lineage>
</organism>
<keyword evidence="1" id="KW-0812">Transmembrane</keyword>
<proteinExistence type="predicted"/>
<keyword evidence="1" id="KW-1133">Transmembrane helix</keyword>
<comment type="caution">
    <text evidence="2">The sequence shown here is derived from an EMBL/GenBank/DDBJ whole genome shotgun (WGS) entry which is preliminary data.</text>
</comment>
<reference evidence="2 3" key="1">
    <citation type="submission" date="2024-02" db="EMBL/GenBank/DDBJ databases">
        <title>Rubritalea halochordaticola NBRC 107102.</title>
        <authorList>
            <person name="Ichikawa N."/>
            <person name="Katano-Makiyama Y."/>
            <person name="Hidaka K."/>
        </authorList>
    </citation>
    <scope>NUCLEOTIDE SEQUENCE [LARGE SCALE GENOMIC DNA]</scope>
    <source>
        <strain evidence="2 3">NBRC 107102</strain>
    </source>
</reference>
<evidence type="ECO:0000313" key="3">
    <source>
        <dbReference type="Proteomes" id="UP001424741"/>
    </source>
</evidence>
<evidence type="ECO:0000313" key="2">
    <source>
        <dbReference type="EMBL" id="GAA5495909.1"/>
    </source>
</evidence>
<accession>A0ABP9V1X6</accession>
<keyword evidence="1" id="KW-0472">Membrane</keyword>
<sequence>MNEVFWYSIYSYAALLLTQGALCLVRKKSDFWARAYVKTAQLTHAVFWVLVAAYMAWTLRGAYTDLMTAIEKGNVVLAKAELKEFLMVTGFAFVLAFGMSMVLQSHLRDLFNRKRRTSGAPRGQELLEEDTLYDTPC</sequence>
<dbReference type="Proteomes" id="UP001424741">
    <property type="component" value="Unassembled WGS sequence"/>
</dbReference>
<dbReference type="EMBL" id="BAABRL010000006">
    <property type="protein sequence ID" value="GAA5495909.1"/>
    <property type="molecule type" value="Genomic_DNA"/>
</dbReference>
<dbReference type="RefSeq" id="WP_346188645.1">
    <property type="nucleotide sequence ID" value="NZ_BAABRL010000006.1"/>
</dbReference>
<feature type="transmembrane region" description="Helical" evidence="1">
    <location>
        <begin position="37"/>
        <end position="57"/>
    </location>
</feature>
<name>A0ABP9V1X6_9BACT</name>
<feature type="transmembrane region" description="Helical" evidence="1">
    <location>
        <begin position="85"/>
        <end position="107"/>
    </location>
</feature>
<evidence type="ECO:0000256" key="1">
    <source>
        <dbReference type="SAM" id="Phobius"/>
    </source>
</evidence>
<keyword evidence="3" id="KW-1185">Reference proteome</keyword>
<gene>
    <name evidence="2" type="ORF">Rhal01_02090</name>
</gene>
<protein>
    <submittedName>
        <fullName evidence="2">Uncharacterized protein</fullName>
    </submittedName>
</protein>
<feature type="transmembrane region" description="Helical" evidence="1">
    <location>
        <begin position="6"/>
        <end position="25"/>
    </location>
</feature>